<dbReference type="InterPro" id="IPR001347">
    <property type="entry name" value="SIS_dom"/>
</dbReference>
<dbReference type="GO" id="GO:1901135">
    <property type="term" value="P:carbohydrate derivative metabolic process"/>
    <property type="evidence" value="ECO:0007669"/>
    <property type="project" value="InterPro"/>
</dbReference>
<evidence type="ECO:0000259" key="5">
    <source>
        <dbReference type="PROSITE" id="PS51464"/>
    </source>
</evidence>
<evidence type="ECO:0000313" key="6">
    <source>
        <dbReference type="EMBL" id="KIS03558.1"/>
    </source>
</evidence>
<proteinExistence type="predicted"/>
<dbReference type="PANTHER" id="PTHR30514:SF10">
    <property type="entry name" value="MURR_RPIR FAMILY TRANSCRIPTIONAL REGULATOR"/>
    <property type="match status" value="1"/>
</dbReference>
<dbReference type="SUPFAM" id="SSF53697">
    <property type="entry name" value="SIS domain"/>
    <property type="match status" value="1"/>
</dbReference>
<accession>A0A0D0Y5I5</accession>
<comment type="caution">
    <text evidence="6">The sequence shown here is derived from an EMBL/GenBank/DDBJ whole genome shotgun (WGS) entry which is preliminary data.</text>
</comment>
<dbReference type="InterPro" id="IPR009057">
    <property type="entry name" value="Homeodomain-like_sf"/>
</dbReference>
<dbReference type="PROSITE" id="PS51464">
    <property type="entry name" value="SIS"/>
    <property type="match status" value="1"/>
</dbReference>
<dbReference type="PROSITE" id="PS51071">
    <property type="entry name" value="HTH_RPIR"/>
    <property type="match status" value="1"/>
</dbReference>
<evidence type="ECO:0000256" key="2">
    <source>
        <dbReference type="ARBA" id="ARBA00023125"/>
    </source>
</evidence>
<evidence type="ECO:0000259" key="4">
    <source>
        <dbReference type="PROSITE" id="PS51071"/>
    </source>
</evidence>
<dbReference type="InterPro" id="IPR047640">
    <property type="entry name" value="RpiR-like"/>
</dbReference>
<dbReference type="InterPro" id="IPR035472">
    <property type="entry name" value="RpiR-like_SIS"/>
</dbReference>
<feature type="domain" description="HTH rpiR-type" evidence="4">
    <location>
        <begin position="5"/>
        <end position="81"/>
    </location>
</feature>
<dbReference type="SUPFAM" id="SSF46689">
    <property type="entry name" value="Homeodomain-like"/>
    <property type="match status" value="1"/>
</dbReference>
<dbReference type="PATRIC" id="fig|1335616.4.peg.861"/>
<dbReference type="EMBL" id="AWTT01000016">
    <property type="protein sequence ID" value="KIS03558.1"/>
    <property type="molecule type" value="Genomic_DNA"/>
</dbReference>
<evidence type="ECO:0000313" key="7">
    <source>
        <dbReference type="Proteomes" id="UP000032279"/>
    </source>
</evidence>
<dbReference type="InterPro" id="IPR036388">
    <property type="entry name" value="WH-like_DNA-bd_sf"/>
</dbReference>
<keyword evidence="7" id="KW-1185">Reference proteome</keyword>
<dbReference type="GO" id="GO:0097367">
    <property type="term" value="F:carbohydrate derivative binding"/>
    <property type="evidence" value="ECO:0007669"/>
    <property type="project" value="InterPro"/>
</dbReference>
<dbReference type="GO" id="GO:0003700">
    <property type="term" value="F:DNA-binding transcription factor activity"/>
    <property type="evidence" value="ECO:0007669"/>
    <property type="project" value="InterPro"/>
</dbReference>
<keyword evidence="2" id="KW-0238">DNA-binding</keyword>
<dbReference type="Pfam" id="PF01380">
    <property type="entry name" value="SIS"/>
    <property type="match status" value="1"/>
</dbReference>
<dbReference type="InterPro" id="IPR000281">
    <property type="entry name" value="HTH_RpiR"/>
</dbReference>
<dbReference type="CDD" id="cd05013">
    <property type="entry name" value="SIS_RpiR"/>
    <property type="match status" value="1"/>
</dbReference>
<dbReference type="Gene3D" id="1.10.10.10">
    <property type="entry name" value="Winged helix-like DNA-binding domain superfamily/Winged helix DNA-binding domain"/>
    <property type="match status" value="1"/>
</dbReference>
<dbReference type="Gene3D" id="3.40.50.10490">
    <property type="entry name" value="Glucose-6-phosphate isomerase like protein, domain 1"/>
    <property type="match status" value="1"/>
</dbReference>
<dbReference type="STRING" id="1335616.WDC_0860"/>
<dbReference type="Pfam" id="PF01418">
    <property type="entry name" value="HTH_6"/>
    <property type="match status" value="1"/>
</dbReference>
<reference evidence="6 7" key="1">
    <citation type="submission" date="2013-08" db="EMBL/GenBank/DDBJ databases">
        <title>Lactobacillus wasatchii sp. WDC04, a late gas producing bacteria isolated from aged chedder cheese.</title>
        <authorList>
            <person name="Oberg C.J."/>
            <person name="Culumber M."/>
            <person name="McMahon D.J."/>
            <person name="Broadbent J.R."/>
            <person name="Oberg T.S."/>
            <person name="Ortaki F."/>
        </authorList>
    </citation>
    <scope>NUCLEOTIDE SEQUENCE [LARGE SCALE GENOMIC DNA]</scope>
    <source>
        <strain evidence="6 7">WDC04</strain>
    </source>
</reference>
<sequence>MGMVQNSLVSIKAYYKGFSGNEKKIATYILKHCTAVQEMTIIDLAQQCQTSTASISRFVKRIGYLSYREFLMELPKQTGGDVFSEVEETDSAPQIAAKTFNGAINALKETKNMLDDAKIKQAAKLLQNTQRLAFFGLGGSSIVALDGFHKFLRTSLDCEYHPDFDIQLMQAVKLAKEDCAIVVSHSGKNQETMLVVKELKQRAVPIIAITSFPTSELAQTADVTIISVAEEVNIRTESMSSLMAQLAIMDSLFMMTVVKNKGKTGEIIQGVRKVIDQTRV</sequence>
<keyword evidence="3" id="KW-0804">Transcription</keyword>
<dbReference type="PANTHER" id="PTHR30514">
    <property type="entry name" value="GLUCOKINASE"/>
    <property type="match status" value="1"/>
</dbReference>
<protein>
    <submittedName>
        <fullName evidence="6">Transcriptional regulator</fullName>
    </submittedName>
</protein>
<dbReference type="Proteomes" id="UP000032279">
    <property type="component" value="Unassembled WGS sequence"/>
</dbReference>
<dbReference type="GO" id="GO:0003677">
    <property type="term" value="F:DNA binding"/>
    <property type="evidence" value="ECO:0007669"/>
    <property type="project" value="UniProtKB-KW"/>
</dbReference>
<feature type="domain" description="SIS" evidence="5">
    <location>
        <begin position="122"/>
        <end position="262"/>
    </location>
</feature>
<evidence type="ECO:0000256" key="3">
    <source>
        <dbReference type="ARBA" id="ARBA00023163"/>
    </source>
</evidence>
<evidence type="ECO:0000256" key="1">
    <source>
        <dbReference type="ARBA" id="ARBA00023015"/>
    </source>
</evidence>
<organism evidence="6 7">
    <name type="scientific">Paucilactobacillus wasatchensis</name>
    <dbReference type="NCBI Taxonomy" id="1335616"/>
    <lineage>
        <taxon>Bacteria</taxon>
        <taxon>Bacillati</taxon>
        <taxon>Bacillota</taxon>
        <taxon>Bacilli</taxon>
        <taxon>Lactobacillales</taxon>
        <taxon>Lactobacillaceae</taxon>
        <taxon>Paucilactobacillus</taxon>
    </lineage>
</organism>
<dbReference type="AlphaFoldDB" id="A0A0D0Y5I5"/>
<name>A0A0D0Y5I5_9LACO</name>
<dbReference type="InterPro" id="IPR046348">
    <property type="entry name" value="SIS_dom_sf"/>
</dbReference>
<keyword evidence="1" id="KW-0805">Transcription regulation</keyword>
<gene>
    <name evidence="6" type="ORF">WDC_0860</name>
</gene>